<dbReference type="InterPro" id="IPR010994">
    <property type="entry name" value="RuvA_2-like"/>
</dbReference>
<keyword evidence="2 7" id="KW-0227">DNA damage</keyword>
<comment type="subcellular location">
    <subcellularLocation>
        <location evidence="7">Cytoplasm</location>
    </subcellularLocation>
</comment>
<dbReference type="HAMAP" id="MF_00203">
    <property type="entry name" value="UvrC"/>
    <property type="match status" value="1"/>
</dbReference>
<feature type="domain" description="UVR" evidence="8">
    <location>
        <begin position="200"/>
        <end position="235"/>
    </location>
</feature>
<comment type="caution">
    <text evidence="11">The sequence shown here is derived from an EMBL/GenBank/DDBJ whole genome shotgun (WGS) entry which is preliminary data.</text>
</comment>
<dbReference type="EMBL" id="LKHV01000001">
    <property type="protein sequence ID" value="KRG20204.1"/>
    <property type="molecule type" value="Genomic_DNA"/>
</dbReference>
<dbReference type="CDD" id="cd10434">
    <property type="entry name" value="GIY-YIG_UvrC_Cho"/>
    <property type="match status" value="1"/>
</dbReference>
<dbReference type="STRING" id="437022.CC99x_00425"/>
<evidence type="ECO:0000259" key="9">
    <source>
        <dbReference type="PROSITE" id="PS50164"/>
    </source>
</evidence>
<dbReference type="Pfam" id="PF22920">
    <property type="entry name" value="UvrC_RNaseH"/>
    <property type="match status" value="1"/>
</dbReference>
<comment type="function">
    <text evidence="7">The UvrABC repair system catalyzes the recognition and processing of DNA lesions. UvrC both incises the 5' and 3' sides of the lesion. The N-terminal half is responsible for the 3' incision and the C-terminal half is responsible for the 5' incision.</text>
</comment>
<dbReference type="Pfam" id="PF14520">
    <property type="entry name" value="HHH_5"/>
    <property type="match status" value="1"/>
</dbReference>
<reference evidence="12" key="2">
    <citation type="journal article" date="2016" name="Genome Announc.">
        <title>Draft Genome Sequences of Two Novel Amoeba-Resistant Intranuclear Bacteria, 'Candidatus Berkiella cookevillensis' and 'Candidatus Berkiella aquae'.</title>
        <authorList>
            <person name="Mehari Y.T."/>
            <person name="Arivett B.A."/>
            <person name="Farone A.L."/>
            <person name="Gunderson J.H."/>
            <person name="Farone M.B."/>
        </authorList>
    </citation>
    <scope>NUCLEOTIDE SEQUENCE</scope>
    <source>
        <strain evidence="12">CC99</strain>
    </source>
</reference>
<evidence type="ECO:0000256" key="1">
    <source>
        <dbReference type="ARBA" id="ARBA00022490"/>
    </source>
</evidence>
<dbReference type="PROSITE" id="PS50164">
    <property type="entry name" value="GIY_YIG"/>
    <property type="match status" value="1"/>
</dbReference>
<dbReference type="PANTHER" id="PTHR30562:SF1">
    <property type="entry name" value="UVRABC SYSTEM PROTEIN C"/>
    <property type="match status" value="1"/>
</dbReference>
<dbReference type="EMBL" id="LKHV02000001">
    <property type="protein sequence ID" value="MCS5708219.1"/>
    <property type="molecule type" value="Genomic_DNA"/>
</dbReference>
<dbReference type="SUPFAM" id="SSF82771">
    <property type="entry name" value="GIY-YIG endonuclease"/>
    <property type="match status" value="1"/>
</dbReference>
<evidence type="ECO:0000256" key="2">
    <source>
        <dbReference type="ARBA" id="ARBA00022763"/>
    </source>
</evidence>
<evidence type="ECO:0000313" key="12">
    <source>
        <dbReference type="EMBL" id="MCS5708219.1"/>
    </source>
</evidence>
<dbReference type="InterPro" id="IPR050066">
    <property type="entry name" value="UvrABC_protein_C"/>
</dbReference>
<dbReference type="Proteomes" id="UP000051494">
    <property type="component" value="Unassembled WGS sequence"/>
</dbReference>
<reference evidence="11" key="1">
    <citation type="submission" date="2015-09" db="EMBL/GenBank/DDBJ databases">
        <title>Draft Genome Sequences of Two Novel Amoeba-resistant Intranuclear Bacteria, Candidatus Berkiella cookevillensis and Candidatus Berkiella aquae.</title>
        <authorList>
            <person name="Mehari Y.T."/>
            <person name="Arivett B.A."/>
            <person name="Farone A.L."/>
            <person name="Gunderson J.H."/>
            <person name="Farone M.B."/>
        </authorList>
    </citation>
    <scope>NUCLEOTIDE SEQUENCE [LARGE SCALE GENOMIC DNA]</scope>
    <source>
        <strain evidence="11">CC99</strain>
    </source>
</reference>
<dbReference type="GO" id="GO:0003677">
    <property type="term" value="F:DNA binding"/>
    <property type="evidence" value="ECO:0007669"/>
    <property type="project" value="UniProtKB-UniRule"/>
</dbReference>
<dbReference type="SUPFAM" id="SSF47781">
    <property type="entry name" value="RuvA domain 2-like"/>
    <property type="match status" value="1"/>
</dbReference>
<dbReference type="InterPro" id="IPR038476">
    <property type="entry name" value="UvrC_RNase_H_dom_sf"/>
</dbReference>
<gene>
    <name evidence="7 11" type="primary">uvrC</name>
    <name evidence="11" type="ORF">CC99x_00425</name>
    <name evidence="12" type="ORF">CC99x_004810</name>
</gene>
<dbReference type="FunFam" id="3.30.420.340:FF:000001">
    <property type="entry name" value="UvrABC system protein C"/>
    <property type="match status" value="1"/>
</dbReference>
<dbReference type="AlphaFoldDB" id="A0A0Q9YI13"/>
<dbReference type="SUPFAM" id="SSF46600">
    <property type="entry name" value="C-terminal UvrC-binding domain of UvrB"/>
    <property type="match status" value="1"/>
</dbReference>
<organism evidence="11">
    <name type="scientific">Candidatus Berkiella cookevillensis</name>
    <dbReference type="NCBI Taxonomy" id="437022"/>
    <lineage>
        <taxon>Bacteria</taxon>
        <taxon>Pseudomonadati</taxon>
        <taxon>Pseudomonadota</taxon>
        <taxon>Gammaproteobacteria</taxon>
        <taxon>Candidatus Berkiellales</taxon>
        <taxon>Candidatus Berkiellaceae</taxon>
        <taxon>Candidatus Berkiella</taxon>
    </lineage>
</organism>
<dbReference type="InterPro" id="IPR004791">
    <property type="entry name" value="UvrC"/>
</dbReference>
<dbReference type="InterPro" id="IPR036876">
    <property type="entry name" value="UVR_dom_sf"/>
</dbReference>
<dbReference type="Pfam" id="PF01541">
    <property type="entry name" value="GIY-YIG"/>
    <property type="match status" value="1"/>
</dbReference>
<keyword evidence="6 7" id="KW-0742">SOS response</keyword>
<dbReference type="NCBIfam" id="NF001824">
    <property type="entry name" value="PRK00558.1-5"/>
    <property type="match status" value="1"/>
</dbReference>
<keyword evidence="4 7" id="KW-0267">Excision nuclease</keyword>
<evidence type="ECO:0000256" key="7">
    <source>
        <dbReference type="HAMAP-Rule" id="MF_00203"/>
    </source>
</evidence>
<dbReference type="PANTHER" id="PTHR30562">
    <property type="entry name" value="UVRC/OXIDOREDUCTASE"/>
    <property type="match status" value="1"/>
</dbReference>
<keyword evidence="3 7" id="KW-0228">DNA excision</keyword>
<dbReference type="Pfam" id="PF08459">
    <property type="entry name" value="UvrC_RNaseH_dom"/>
    <property type="match status" value="1"/>
</dbReference>
<dbReference type="GO" id="GO:0005737">
    <property type="term" value="C:cytoplasm"/>
    <property type="evidence" value="ECO:0007669"/>
    <property type="project" value="UniProtKB-SubCell"/>
</dbReference>
<dbReference type="PATRIC" id="fig|1590042.3.peg.442"/>
<dbReference type="Pfam" id="PF02151">
    <property type="entry name" value="UVR"/>
    <property type="match status" value="1"/>
</dbReference>
<dbReference type="InterPro" id="IPR001162">
    <property type="entry name" value="UvrC_RNase_H_dom"/>
</dbReference>
<dbReference type="SMART" id="SM00465">
    <property type="entry name" value="GIYc"/>
    <property type="match status" value="1"/>
</dbReference>
<evidence type="ECO:0000256" key="3">
    <source>
        <dbReference type="ARBA" id="ARBA00022769"/>
    </source>
</evidence>
<comment type="subunit">
    <text evidence="7">Interacts with UvrB in an incision complex.</text>
</comment>
<reference evidence="12" key="3">
    <citation type="submission" date="2021-06" db="EMBL/GenBank/DDBJ databases">
        <title>Genomic Description and Analysis of Intracellular Bacteria, Candidatus Berkiella cookevillensis and Candidatus Berkiella aquae.</title>
        <authorList>
            <person name="Kidane D.T."/>
            <person name="Mehari Y.T."/>
            <person name="Rice F.C."/>
            <person name="Arivett B.A."/>
            <person name="Farone A.L."/>
            <person name="Berk S.G."/>
            <person name="Farone M.B."/>
        </authorList>
    </citation>
    <scope>NUCLEOTIDE SEQUENCE</scope>
    <source>
        <strain evidence="12">CC99</strain>
    </source>
</reference>
<dbReference type="InterPro" id="IPR047296">
    <property type="entry name" value="GIY-YIG_UvrC_Cho"/>
</dbReference>
<name>A0A0Q9YI13_9GAMM</name>
<dbReference type="FunFam" id="3.40.1440.10:FF:000001">
    <property type="entry name" value="UvrABC system protein C"/>
    <property type="match status" value="1"/>
</dbReference>
<dbReference type="GO" id="GO:0009381">
    <property type="term" value="F:excinuclease ABC activity"/>
    <property type="evidence" value="ECO:0007669"/>
    <property type="project" value="UniProtKB-UniRule"/>
</dbReference>
<keyword evidence="13" id="KW-1185">Reference proteome</keyword>
<evidence type="ECO:0000256" key="6">
    <source>
        <dbReference type="ARBA" id="ARBA00023236"/>
    </source>
</evidence>
<evidence type="ECO:0000259" key="10">
    <source>
        <dbReference type="PROSITE" id="PS50165"/>
    </source>
</evidence>
<dbReference type="PROSITE" id="PS50165">
    <property type="entry name" value="UVRC"/>
    <property type="match status" value="1"/>
</dbReference>
<sequence length="604" mass="69148">MFDYKTFLNTVPTRPGVYCMKDAEGKVLYVGKAKDLKKRLSSYFHRDLPEIKTQRLVEKIFKIELTVTASEKEALLLETSLIKSLKPRYNVIFRDDKSYPYLFLSKHEYPRLIYCRGKQKEKGTFFGPYPSALAVKETLNLLQKNFQIRQCDDLFFKSRSRPCLQYQIKRCSAPCVGYIGPQPYNEEVKKLELFLTGKNNEMIQKFVAEMVAASNNLEFEKAASIRDQIISLRTVFDQQSIYGGAQNLDVCAIVGEHGQACIHYLLIREGRILASQSYFTKQFDNLNLSEILRMFIVQGYINQENKNWPNEIITNETMEDVELIAETLTQFAKRTIRISVAKRGDKVNWLKLAVENAKTNLHRRLNQSNLYIKRFESLKELLSLEECKRMECFDISHTQGVETRASCVVFNQDGPDKSAYRIYQIESATNDDYQSMVEVLTRRYLKLKEKNDSLPDLVIIDGGKGQLNCARQVFAECQITGVKLLAIAKGEKRKPGLETLFILDGEEIAEVSLVPHHPALHILQQIRDEAHRFAISKHRQARAKKSQSSVLDDIPGIGEKRKLNLIQYFGGLQELLAASEEAIQRVPGMSASLAATVYQALHPK</sequence>
<dbReference type="NCBIfam" id="TIGR00194">
    <property type="entry name" value="uvrC"/>
    <property type="match status" value="1"/>
</dbReference>
<evidence type="ECO:0000313" key="13">
    <source>
        <dbReference type="Proteomes" id="UP000051494"/>
    </source>
</evidence>
<evidence type="ECO:0000256" key="5">
    <source>
        <dbReference type="ARBA" id="ARBA00023204"/>
    </source>
</evidence>
<dbReference type="OrthoDB" id="9804933at2"/>
<dbReference type="InterPro" id="IPR001943">
    <property type="entry name" value="UVR_dom"/>
</dbReference>
<dbReference type="GO" id="GO:0006289">
    <property type="term" value="P:nucleotide-excision repair"/>
    <property type="evidence" value="ECO:0007669"/>
    <property type="project" value="UniProtKB-UniRule"/>
</dbReference>
<evidence type="ECO:0000256" key="4">
    <source>
        <dbReference type="ARBA" id="ARBA00022881"/>
    </source>
</evidence>
<dbReference type="Gene3D" id="1.10.150.20">
    <property type="entry name" value="5' to 3' exonuclease, C-terminal subdomain"/>
    <property type="match status" value="1"/>
</dbReference>
<dbReference type="PROSITE" id="PS50151">
    <property type="entry name" value="UVR"/>
    <property type="match status" value="1"/>
</dbReference>
<proteinExistence type="inferred from homology"/>
<keyword evidence="1 7" id="KW-0963">Cytoplasm</keyword>
<evidence type="ECO:0000313" key="11">
    <source>
        <dbReference type="EMBL" id="KRG20204.1"/>
    </source>
</evidence>
<dbReference type="Gene3D" id="3.30.420.340">
    <property type="entry name" value="UvrC, RNAse H endonuclease domain"/>
    <property type="match status" value="1"/>
</dbReference>
<dbReference type="Gene3D" id="3.40.1440.10">
    <property type="entry name" value="GIY-YIG endonuclease"/>
    <property type="match status" value="1"/>
</dbReference>
<dbReference type="GO" id="GO:0009432">
    <property type="term" value="P:SOS response"/>
    <property type="evidence" value="ECO:0007669"/>
    <property type="project" value="UniProtKB-UniRule"/>
</dbReference>
<protein>
    <recommendedName>
        <fullName evidence="7">UvrABC system protein C</fullName>
        <shortName evidence="7">Protein UvrC</shortName>
    </recommendedName>
    <alternativeName>
        <fullName evidence="7">Excinuclease ABC subunit C</fullName>
    </alternativeName>
</protein>
<feature type="domain" description="GIY-YIG" evidence="9">
    <location>
        <begin position="13"/>
        <end position="91"/>
    </location>
</feature>
<feature type="domain" description="UvrC family homology region profile" evidence="10">
    <location>
        <begin position="250"/>
        <end position="474"/>
    </location>
</feature>
<keyword evidence="5 7" id="KW-0234">DNA repair</keyword>
<evidence type="ECO:0000259" key="8">
    <source>
        <dbReference type="PROSITE" id="PS50151"/>
    </source>
</evidence>
<dbReference type="Gene3D" id="4.10.860.10">
    <property type="entry name" value="UVR domain"/>
    <property type="match status" value="1"/>
</dbReference>
<dbReference type="RefSeq" id="WP_077065321.1">
    <property type="nucleotide sequence ID" value="NZ_LKHV02000001.1"/>
</dbReference>
<dbReference type="InterPro" id="IPR000305">
    <property type="entry name" value="GIY-YIG_endonuc"/>
</dbReference>
<accession>A0A0Q9YI13</accession>
<comment type="similarity">
    <text evidence="7">Belongs to the UvrC family.</text>
</comment>
<dbReference type="GO" id="GO:0009380">
    <property type="term" value="C:excinuclease repair complex"/>
    <property type="evidence" value="ECO:0007669"/>
    <property type="project" value="InterPro"/>
</dbReference>
<dbReference type="InterPro" id="IPR035901">
    <property type="entry name" value="GIY-YIG_endonuc_sf"/>
</dbReference>